<evidence type="ECO:0000256" key="2">
    <source>
        <dbReference type="ARBA" id="ARBA00009604"/>
    </source>
</evidence>
<dbReference type="GO" id="GO:0000287">
    <property type="term" value="F:magnesium ion binding"/>
    <property type="evidence" value="ECO:0007669"/>
    <property type="project" value="InterPro"/>
</dbReference>
<dbReference type="UniPathway" id="UPA00109">
    <property type="reaction ID" value="UER00187"/>
</dbReference>
<dbReference type="Gene3D" id="3.20.20.120">
    <property type="entry name" value="Enolase-like C-terminal domain"/>
    <property type="match status" value="2"/>
</dbReference>
<evidence type="ECO:0000313" key="13">
    <source>
        <dbReference type="Proteomes" id="UP000078492"/>
    </source>
</evidence>
<dbReference type="InterPro" id="IPR029017">
    <property type="entry name" value="Enolase-like_N"/>
</dbReference>
<evidence type="ECO:0000256" key="1">
    <source>
        <dbReference type="ARBA" id="ARBA00005031"/>
    </source>
</evidence>
<dbReference type="InterPro" id="IPR000941">
    <property type="entry name" value="Enolase"/>
</dbReference>
<keyword evidence="13" id="KW-1185">Reference proteome</keyword>
<gene>
    <name evidence="12" type="ORF">ALC57_05501</name>
</gene>
<dbReference type="EC" id="4.2.1.11" evidence="3"/>
<keyword evidence="5" id="KW-0460">Magnesium</keyword>
<dbReference type="PANTHER" id="PTHR11902:SF1">
    <property type="entry name" value="ENOLASE"/>
    <property type="match status" value="1"/>
</dbReference>
<dbReference type="Proteomes" id="UP000078492">
    <property type="component" value="Unassembled WGS sequence"/>
</dbReference>
<reference evidence="12 13" key="1">
    <citation type="submission" date="2015-09" db="EMBL/GenBank/DDBJ databases">
        <title>Trachymyrmex cornetzi WGS genome.</title>
        <authorList>
            <person name="Nygaard S."/>
            <person name="Hu H."/>
            <person name="Boomsma J."/>
            <person name="Zhang G."/>
        </authorList>
    </citation>
    <scope>NUCLEOTIDE SEQUENCE [LARGE SCALE GENOMIC DNA]</scope>
    <source>
        <strain evidence="12">Tcor2-1</strain>
        <tissue evidence="12">Whole body</tissue>
    </source>
</reference>
<sequence>MALRKIKARQIFDSRGEPTLEIDVITDIGLFRSVPSAMLPNPNQAREIRDENMMAYHSRSVFKVVDIINNVITRQLIKSRLEVCQQTEIDEMLNKYITELAENNKLCIPVPSFMINGGRYAGNNLLYQEFMILPVGAEGFADAIKMATEMYQVLEKKIIDNKYINDNGAFAPDLENDKATLTFLDASIRDAGYEGKIKIALDVAASAFYKEGIQVVSDDLTAMNIERIEEAIEIANCLVLRISQIGTVTEVINCARMAIINNWSYIMSASHGETEDNFIADLAVGLSAGQFKAGAPCRGERMSKYNQILRIEEEFGKNAKYVGIKYQNLMK</sequence>
<dbReference type="SUPFAM" id="SSF54826">
    <property type="entry name" value="Enolase N-terminal domain-like"/>
    <property type="match status" value="1"/>
</dbReference>
<keyword evidence="6" id="KW-0324">Glycolysis</keyword>
<dbReference type="STRING" id="471704.A0A151JAX5"/>
<dbReference type="PANTHER" id="PTHR11902">
    <property type="entry name" value="ENOLASE"/>
    <property type="match status" value="1"/>
</dbReference>
<dbReference type="GO" id="GO:0000015">
    <property type="term" value="C:phosphopyruvate hydratase complex"/>
    <property type="evidence" value="ECO:0007669"/>
    <property type="project" value="InterPro"/>
</dbReference>
<evidence type="ECO:0000256" key="7">
    <source>
        <dbReference type="ARBA" id="ARBA00023239"/>
    </source>
</evidence>
<dbReference type="GO" id="GO:0004634">
    <property type="term" value="F:phosphopyruvate hydratase activity"/>
    <property type="evidence" value="ECO:0007669"/>
    <property type="project" value="UniProtKB-EC"/>
</dbReference>
<feature type="domain" description="Enolase C-terminal TIM barrel" evidence="10">
    <location>
        <begin position="105"/>
        <end position="329"/>
    </location>
</feature>
<evidence type="ECO:0000256" key="6">
    <source>
        <dbReference type="ARBA" id="ARBA00023152"/>
    </source>
</evidence>
<dbReference type="InterPro" id="IPR020811">
    <property type="entry name" value="Enolase_N"/>
</dbReference>
<dbReference type="SMART" id="SM01192">
    <property type="entry name" value="Enolase_C"/>
    <property type="match status" value="1"/>
</dbReference>
<evidence type="ECO:0000313" key="12">
    <source>
        <dbReference type="EMBL" id="KYN22083.1"/>
    </source>
</evidence>
<evidence type="ECO:0000259" key="10">
    <source>
        <dbReference type="SMART" id="SM01192"/>
    </source>
</evidence>
<dbReference type="InterPro" id="IPR036849">
    <property type="entry name" value="Enolase-like_C_sf"/>
</dbReference>
<dbReference type="Pfam" id="PF00113">
    <property type="entry name" value="Enolase_C"/>
    <property type="match status" value="2"/>
</dbReference>
<dbReference type="Pfam" id="PF03952">
    <property type="entry name" value="Enolase_N"/>
    <property type="match status" value="1"/>
</dbReference>
<evidence type="ECO:0000256" key="8">
    <source>
        <dbReference type="ARBA" id="ARBA00031125"/>
    </source>
</evidence>
<evidence type="ECO:0000256" key="4">
    <source>
        <dbReference type="ARBA" id="ARBA00017068"/>
    </source>
</evidence>
<evidence type="ECO:0000259" key="11">
    <source>
        <dbReference type="SMART" id="SM01193"/>
    </source>
</evidence>
<accession>A0A151JAX5</accession>
<organism evidence="12 13">
    <name type="scientific">Trachymyrmex cornetzi</name>
    <dbReference type="NCBI Taxonomy" id="471704"/>
    <lineage>
        <taxon>Eukaryota</taxon>
        <taxon>Metazoa</taxon>
        <taxon>Ecdysozoa</taxon>
        <taxon>Arthropoda</taxon>
        <taxon>Hexapoda</taxon>
        <taxon>Insecta</taxon>
        <taxon>Pterygota</taxon>
        <taxon>Neoptera</taxon>
        <taxon>Endopterygota</taxon>
        <taxon>Hymenoptera</taxon>
        <taxon>Apocrita</taxon>
        <taxon>Aculeata</taxon>
        <taxon>Formicoidea</taxon>
        <taxon>Formicidae</taxon>
        <taxon>Myrmicinae</taxon>
        <taxon>Trachymyrmex</taxon>
    </lineage>
</organism>
<name>A0A151JAX5_9HYME</name>
<keyword evidence="7" id="KW-0456">Lyase</keyword>
<comment type="pathway">
    <text evidence="1">Carbohydrate degradation; glycolysis; pyruvate from D-glyceraldehyde 3-phosphate: step 4/5.</text>
</comment>
<dbReference type="AlphaFoldDB" id="A0A151JAX5"/>
<protein>
    <recommendedName>
        <fullName evidence="4">Enolase</fullName>
        <ecNumber evidence="3">4.2.1.11</ecNumber>
    </recommendedName>
    <alternativeName>
        <fullName evidence="8">2-phospho-D-glycerate hydro-lyase</fullName>
    </alternativeName>
    <alternativeName>
        <fullName evidence="9">2-phosphoglycerate dehydratase</fullName>
    </alternativeName>
</protein>
<comment type="similarity">
    <text evidence="2">Belongs to the enolase family.</text>
</comment>
<proteinExistence type="inferred from homology"/>
<evidence type="ECO:0000256" key="5">
    <source>
        <dbReference type="ARBA" id="ARBA00022842"/>
    </source>
</evidence>
<dbReference type="InterPro" id="IPR020810">
    <property type="entry name" value="Enolase_C"/>
</dbReference>
<dbReference type="SMART" id="SM01193">
    <property type="entry name" value="Enolase_N"/>
    <property type="match status" value="1"/>
</dbReference>
<dbReference type="SUPFAM" id="SSF51604">
    <property type="entry name" value="Enolase C-terminal domain-like"/>
    <property type="match status" value="1"/>
</dbReference>
<dbReference type="GO" id="GO:0006096">
    <property type="term" value="P:glycolytic process"/>
    <property type="evidence" value="ECO:0007669"/>
    <property type="project" value="UniProtKB-UniPathway"/>
</dbReference>
<evidence type="ECO:0000256" key="9">
    <source>
        <dbReference type="ARBA" id="ARBA00032132"/>
    </source>
</evidence>
<feature type="domain" description="Enolase N-terminal" evidence="11">
    <location>
        <begin position="3"/>
        <end position="154"/>
    </location>
</feature>
<dbReference type="EMBL" id="KQ979254">
    <property type="protein sequence ID" value="KYN22083.1"/>
    <property type="molecule type" value="Genomic_DNA"/>
</dbReference>
<evidence type="ECO:0000256" key="3">
    <source>
        <dbReference type="ARBA" id="ARBA00012058"/>
    </source>
</evidence>